<keyword evidence="1" id="KW-0436">Ligase</keyword>
<dbReference type="InterPro" id="IPR006195">
    <property type="entry name" value="aa-tRNA-synth_II"/>
</dbReference>
<evidence type="ECO:0000256" key="1">
    <source>
        <dbReference type="ARBA" id="ARBA00022598"/>
    </source>
</evidence>
<dbReference type="PROSITE" id="PS50862">
    <property type="entry name" value="AA_TRNA_LIGASE_II"/>
    <property type="match status" value="1"/>
</dbReference>
<feature type="domain" description="Aminoacyl-transfer RNA synthetases class-II family profile" evidence="7">
    <location>
        <begin position="48"/>
        <end position="344"/>
    </location>
</feature>
<dbReference type="SUPFAM" id="SSF55681">
    <property type="entry name" value="Class II aaRS and biotin synthetases"/>
    <property type="match status" value="1"/>
</dbReference>
<keyword evidence="4" id="KW-0648">Protein biosynthesis</keyword>
<evidence type="ECO:0000256" key="5">
    <source>
        <dbReference type="ARBA" id="ARBA00023146"/>
    </source>
</evidence>
<dbReference type="PANTHER" id="PTHR22594:SF48">
    <property type="entry name" value="ASPARAGINYL-TRNA SYNTHETASE-RELATED PROTEIN (N-TRUNCATION)"/>
    <property type="match status" value="1"/>
</dbReference>
<protein>
    <submittedName>
        <fullName evidence="8">Asparagine synthetase A</fullName>
    </submittedName>
</protein>
<dbReference type="InterPro" id="IPR045864">
    <property type="entry name" value="aa-tRNA-synth_II/BPL/LPL"/>
</dbReference>
<evidence type="ECO:0000313" key="8">
    <source>
        <dbReference type="EMBL" id="MFC4036163.1"/>
    </source>
</evidence>
<dbReference type="RefSeq" id="WP_386437374.1">
    <property type="nucleotide sequence ID" value="NZ_JBHSBB010000040.1"/>
</dbReference>
<dbReference type="PANTHER" id="PTHR22594">
    <property type="entry name" value="ASPARTYL/LYSYL-TRNA SYNTHETASE"/>
    <property type="match status" value="1"/>
</dbReference>
<evidence type="ECO:0000259" key="7">
    <source>
        <dbReference type="PROSITE" id="PS50862"/>
    </source>
</evidence>
<name>A0ABV8HYZ9_9ACTN</name>
<feature type="region of interest" description="Disordered" evidence="6">
    <location>
        <begin position="1"/>
        <end position="29"/>
    </location>
</feature>
<gene>
    <name evidence="8" type="ORF">ACFO3J_32640</name>
</gene>
<keyword evidence="3" id="KW-0067">ATP-binding</keyword>
<sequence>MQQRDVTQADAPTEGGPTGVPVPPPLGEHLRSPRLRAAMVVQQEALYAAREFLRERGFTELLPPLVGPVTDPGGRGAKALDVDYYGQPYKLMTSAILYKQASLRGFGKLFYIAPNVRVEPPETAGTGRHLVEFHQIDVEMAGASRDDVQEIAAGLLSRVVAHVWRTVPDVLRGLGRDELDFAETLDGKFDGCTHEEAVARLAGRGHRQSPDAEIDWAGEKLLSLEADRPFFINDYPKGSRGFYDREDPERPGVLRNFDLIAHGGYGELVSGSEREADYATIVTRMRESGENPAKYAWYLDMAREGIPASAGFGMGVQRLVRFLTGLDALWQVSAYPKLPGVIAP</sequence>
<dbReference type="EMBL" id="JBHSBB010000040">
    <property type="protein sequence ID" value="MFC4036163.1"/>
    <property type="molecule type" value="Genomic_DNA"/>
</dbReference>
<keyword evidence="2" id="KW-0547">Nucleotide-binding</keyword>
<dbReference type="NCBIfam" id="NF005052">
    <property type="entry name" value="PRK06462.1-1"/>
    <property type="match status" value="1"/>
</dbReference>
<dbReference type="InterPro" id="IPR004364">
    <property type="entry name" value="Aa-tRNA-synt_II"/>
</dbReference>
<proteinExistence type="predicted"/>
<evidence type="ECO:0000313" key="9">
    <source>
        <dbReference type="Proteomes" id="UP001595765"/>
    </source>
</evidence>
<dbReference type="Gene3D" id="3.30.930.10">
    <property type="entry name" value="Bira Bifunctional Protein, Domain 2"/>
    <property type="match status" value="1"/>
</dbReference>
<evidence type="ECO:0000256" key="2">
    <source>
        <dbReference type="ARBA" id="ARBA00022741"/>
    </source>
</evidence>
<accession>A0ABV8HYZ9</accession>
<dbReference type="Proteomes" id="UP001595765">
    <property type="component" value="Unassembled WGS sequence"/>
</dbReference>
<keyword evidence="5" id="KW-0030">Aminoacyl-tRNA synthetase</keyword>
<dbReference type="Pfam" id="PF00152">
    <property type="entry name" value="tRNA-synt_2"/>
    <property type="match status" value="1"/>
</dbReference>
<evidence type="ECO:0000256" key="3">
    <source>
        <dbReference type="ARBA" id="ARBA00022840"/>
    </source>
</evidence>
<comment type="caution">
    <text evidence="8">The sequence shown here is derived from an EMBL/GenBank/DDBJ whole genome shotgun (WGS) entry which is preliminary data.</text>
</comment>
<evidence type="ECO:0000256" key="6">
    <source>
        <dbReference type="SAM" id="MobiDB-lite"/>
    </source>
</evidence>
<evidence type="ECO:0000256" key="4">
    <source>
        <dbReference type="ARBA" id="ARBA00022917"/>
    </source>
</evidence>
<organism evidence="8 9">
    <name type="scientific">Streptomyces polygonati</name>
    <dbReference type="NCBI Taxonomy" id="1617087"/>
    <lineage>
        <taxon>Bacteria</taxon>
        <taxon>Bacillati</taxon>
        <taxon>Actinomycetota</taxon>
        <taxon>Actinomycetes</taxon>
        <taxon>Kitasatosporales</taxon>
        <taxon>Streptomycetaceae</taxon>
        <taxon>Streptomyces</taxon>
    </lineage>
</organism>
<keyword evidence="9" id="KW-1185">Reference proteome</keyword>
<reference evidence="9" key="1">
    <citation type="journal article" date="2019" name="Int. J. Syst. Evol. Microbiol.">
        <title>The Global Catalogue of Microorganisms (GCM) 10K type strain sequencing project: providing services to taxonomists for standard genome sequencing and annotation.</title>
        <authorList>
            <consortium name="The Broad Institute Genomics Platform"/>
            <consortium name="The Broad Institute Genome Sequencing Center for Infectious Disease"/>
            <person name="Wu L."/>
            <person name="Ma J."/>
        </authorList>
    </citation>
    <scope>NUCLEOTIDE SEQUENCE [LARGE SCALE GENOMIC DNA]</scope>
    <source>
        <strain evidence="9">CGMCC 4.7237</strain>
    </source>
</reference>